<name>J9EGQ3_WUCBA</name>
<accession>J9EGQ3</accession>
<organism evidence="1 2">
    <name type="scientific">Wuchereria bancrofti</name>
    <dbReference type="NCBI Taxonomy" id="6293"/>
    <lineage>
        <taxon>Eukaryota</taxon>
        <taxon>Metazoa</taxon>
        <taxon>Ecdysozoa</taxon>
        <taxon>Nematoda</taxon>
        <taxon>Chromadorea</taxon>
        <taxon>Rhabditida</taxon>
        <taxon>Spirurina</taxon>
        <taxon>Spiruromorpha</taxon>
        <taxon>Filarioidea</taxon>
        <taxon>Onchocercidae</taxon>
        <taxon>Wuchereria</taxon>
    </lineage>
</organism>
<gene>
    <name evidence="1" type="ORF">WUBG_12909</name>
</gene>
<evidence type="ECO:0000313" key="2">
    <source>
        <dbReference type="Proteomes" id="UP000004810"/>
    </source>
</evidence>
<comment type="caution">
    <text evidence="1">The sequence shown here is derived from an EMBL/GenBank/DDBJ whole genome shotgun (WGS) entry which is preliminary data.</text>
</comment>
<dbReference type="Proteomes" id="UP000004810">
    <property type="component" value="Unassembled WGS sequence"/>
</dbReference>
<proteinExistence type="predicted"/>
<evidence type="ECO:0000313" key="1">
    <source>
        <dbReference type="EMBL" id="EJW76182.1"/>
    </source>
</evidence>
<dbReference type="AlphaFoldDB" id="J9EGQ3"/>
<reference evidence="2" key="1">
    <citation type="submission" date="2012-08" db="EMBL/GenBank/DDBJ databases">
        <title>The Genome Sequence of Wuchereria bancrofti.</title>
        <authorList>
            <person name="Nutman T.B."/>
            <person name="Fink D.L."/>
            <person name="Russ C."/>
            <person name="Young S."/>
            <person name="Zeng Q."/>
            <person name="Koehrsen M."/>
            <person name="Alvarado L."/>
            <person name="Berlin A."/>
            <person name="Chapman S.B."/>
            <person name="Chen Z."/>
            <person name="Freedman E."/>
            <person name="Gellesch M."/>
            <person name="Goldberg J."/>
            <person name="Griggs A."/>
            <person name="Gujja S."/>
            <person name="Heilman E.R."/>
            <person name="Heiman D."/>
            <person name="Hepburn T."/>
            <person name="Howarth C."/>
            <person name="Jen D."/>
            <person name="Larson L."/>
            <person name="Lewis B."/>
            <person name="Mehta T."/>
            <person name="Park D."/>
            <person name="Pearson M."/>
            <person name="Roberts A."/>
            <person name="Saif S."/>
            <person name="Shea T."/>
            <person name="Shenoy N."/>
            <person name="Sisk P."/>
            <person name="Stolte C."/>
            <person name="Sykes S."/>
            <person name="Walk T."/>
            <person name="White J."/>
            <person name="Yandava C."/>
            <person name="Haas B."/>
            <person name="Henn M.R."/>
            <person name="Nusbaum C."/>
            <person name="Birren B."/>
        </authorList>
    </citation>
    <scope>NUCLEOTIDE SEQUENCE [LARGE SCALE GENOMIC DNA]</scope>
    <source>
        <strain evidence="2">NA</strain>
    </source>
</reference>
<sequence>MTVQKAVPREETSFVAVDGVSKFLNENVTSPGCSSFNVTVSGIFVNDSPVGSCFITASVEKQLEVAGKVVELLKFTKEDEVIDKLTADSVSFWNWLD</sequence>
<protein>
    <submittedName>
        <fullName evidence="1">Uncharacterized protein</fullName>
    </submittedName>
</protein>
<dbReference type="EMBL" id="ADBV01009442">
    <property type="protein sequence ID" value="EJW76182.1"/>
    <property type="molecule type" value="Genomic_DNA"/>
</dbReference>